<dbReference type="GO" id="GO:0006096">
    <property type="term" value="P:glycolytic process"/>
    <property type="evidence" value="ECO:0007669"/>
    <property type="project" value="UniProtKB-KW"/>
</dbReference>
<feature type="domain" description="Hexokinase C-terminal" evidence="6">
    <location>
        <begin position="1"/>
        <end position="191"/>
    </location>
</feature>
<keyword evidence="5" id="KW-0067">ATP-binding</keyword>
<comment type="pathway">
    <text evidence="2">Carbohydrate metabolism; hexose metabolism.</text>
</comment>
<dbReference type="Gene3D" id="3.40.367.20">
    <property type="match status" value="1"/>
</dbReference>
<comment type="caution">
    <text evidence="7">The sequence shown here is derived from an EMBL/GenBank/DDBJ whole genome shotgun (WGS) entry which is preliminary data.</text>
</comment>
<dbReference type="GO" id="GO:0005739">
    <property type="term" value="C:mitochondrion"/>
    <property type="evidence" value="ECO:0007669"/>
    <property type="project" value="TreeGrafter"/>
</dbReference>
<dbReference type="Pfam" id="PF03727">
    <property type="entry name" value="Hexokinase_2"/>
    <property type="match status" value="1"/>
</dbReference>
<evidence type="ECO:0000256" key="1">
    <source>
        <dbReference type="ARBA" id="ARBA00004921"/>
    </source>
</evidence>
<sequence length="197" mass="21403">MISGMYLGEIVRRVLHRMAEESDIFPDAVQNLSVPFVLRALEFPQTSHFFSPRTPLMAAMHEDDSPDLREVGRILEDHLKISGVSLKARRLLVRVCDIVTRRAARLAAAGIVGILKKIGRDGSAGVASGRTKGKPRRTVVAVEGGLYVGYSMFRDYLNEAVAEILGEEVAPYVCLRVCEDGSGTGAAVLAAAYSSNR</sequence>
<dbReference type="Proteomes" id="UP000287651">
    <property type="component" value="Unassembled WGS sequence"/>
</dbReference>
<comment type="similarity">
    <text evidence="5">Belongs to the hexokinase family.</text>
</comment>
<name>A0A427B6E9_ENSVE</name>
<keyword evidence="5" id="KW-0808">Transferase</keyword>
<dbReference type="GO" id="GO:0005829">
    <property type="term" value="C:cytosol"/>
    <property type="evidence" value="ECO:0007669"/>
    <property type="project" value="TreeGrafter"/>
</dbReference>
<keyword evidence="5" id="KW-0547">Nucleotide-binding</keyword>
<keyword evidence="5" id="KW-0418">Kinase</keyword>
<accession>A0A427B6E9</accession>
<gene>
    <name evidence="7" type="ORF">B296_00016018</name>
</gene>
<dbReference type="GO" id="GO:0001678">
    <property type="term" value="P:intracellular glucose homeostasis"/>
    <property type="evidence" value="ECO:0007669"/>
    <property type="project" value="InterPro"/>
</dbReference>
<evidence type="ECO:0000313" key="8">
    <source>
        <dbReference type="Proteomes" id="UP000287651"/>
    </source>
</evidence>
<evidence type="ECO:0000256" key="2">
    <source>
        <dbReference type="ARBA" id="ARBA00005028"/>
    </source>
</evidence>
<dbReference type="PROSITE" id="PS51748">
    <property type="entry name" value="HEXOKINASE_2"/>
    <property type="match status" value="1"/>
</dbReference>
<dbReference type="GO" id="GO:0005524">
    <property type="term" value="F:ATP binding"/>
    <property type="evidence" value="ECO:0007669"/>
    <property type="project" value="UniProtKB-UniRule"/>
</dbReference>
<comment type="pathway">
    <text evidence="1">Carbohydrate degradation.</text>
</comment>
<dbReference type="InterPro" id="IPR001312">
    <property type="entry name" value="Hexokinase"/>
</dbReference>
<dbReference type="PANTHER" id="PTHR19443">
    <property type="entry name" value="HEXOKINASE"/>
    <property type="match status" value="1"/>
</dbReference>
<dbReference type="AlphaFoldDB" id="A0A427B6E9"/>
<dbReference type="InterPro" id="IPR022673">
    <property type="entry name" value="Hexokinase_C"/>
</dbReference>
<evidence type="ECO:0000256" key="4">
    <source>
        <dbReference type="ARBA" id="ARBA00047905"/>
    </source>
</evidence>
<dbReference type="UniPathway" id="UPA00242"/>
<evidence type="ECO:0000256" key="3">
    <source>
        <dbReference type="ARBA" id="ARBA00023152"/>
    </source>
</evidence>
<comment type="catalytic activity">
    <reaction evidence="4">
        <text>D-fructose + ATP = D-fructose 6-phosphate + ADP + H(+)</text>
        <dbReference type="Rhea" id="RHEA:16125"/>
        <dbReference type="ChEBI" id="CHEBI:15378"/>
        <dbReference type="ChEBI" id="CHEBI:30616"/>
        <dbReference type="ChEBI" id="CHEBI:37721"/>
        <dbReference type="ChEBI" id="CHEBI:61527"/>
        <dbReference type="ChEBI" id="CHEBI:456216"/>
        <dbReference type="EC" id="2.7.1.1"/>
    </reaction>
    <physiologicalReaction direction="left-to-right" evidence="4">
        <dbReference type="Rhea" id="RHEA:16126"/>
    </physiologicalReaction>
</comment>
<organism evidence="7 8">
    <name type="scientific">Ensete ventricosum</name>
    <name type="common">Abyssinian banana</name>
    <name type="synonym">Musa ensete</name>
    <dbReference type="NCBI Taxonomy" id="4639"/>
    <lineage>
        <taxon>Eukaryota</taxon>
        <taxon>Viridiplantae</taxon>
        <taxon>Streptophyta</taxon>
        <taxon>Embryophyta</taxon>
        <taxon>Tracheophyta</taxon>
        <taxon>Spermatophyta</taxon>
        <taxon>Magnoliopsida</taxon>
        <taxon>Liliopsida</taxon>
        <taxon>Zingiberales</taxon>
        <taxon>Musaceae</taxon>
        <taxon>Ensete</taxon>
    </lineage>
</organism>
<evidence type="ECO:0000313" key="7">
    <source>
        <dbReference type="EMBL" id="RRT84042.1"/>
    </source>
</evidence>
<dbReference type="GO" id="GO:0019318">
    <property type="term" value="P:hexose metabolic process"/>
    <property type="evidence" value="ECO:0007669"/>
    <property type="project" value="UniProtKB-UniPathway"/>
</dbReference>
<evidence type="ECO:0000259" key="6">
    <source>
        <dbReference type="Pfam" id="PF03727"/>
    </source>
</evidence>
<dbReference type="EC" id="2.7.1.-" evidence="5"/>
<dbReference type="InterPro" id="IPR043129">
    <property type="entry name" value="ATPase_NBD"/>
</dbReference>
<dbReference type="GO" id="GO:0008865">
    <property type="term" value="F:fructokinase activity"/>
    <property type="evidence" value="ECO:0007669"/>
    <property type="project" value="RHEA"/>
</dbReference>
<dbReference type="SUPFAM" id="SSF53067">
    <property type="entry name" value="Actin-like ATPase domain"/>
    <property type="match status" value="1"/>
</dbReference>
<dbReference type="PANTHER" id="PTHR19443:SF6">
    <property type="entry name" value="HEXOKINASE-4"/>
    <property type="match status" value="1"/>
</dbReference>
<reference evidence="7 8" key="1">
    <citation type="journal article" date="2014" name="Agronomy (Basel)">
        <title>A Draft Genome Sequence for Ensete ventricosum, the Drought-Tolerant Tree Against Hunger.</title>
        <authorList>
            <person name="Harrison J."/>
            <person name="Moore K.A."/>
            <person name="Paszkiewicz K."/>
            <person name="Jones T."/>
            <person name="Grant M."/>
            <person name="Ambacheew D."/>
            <person name="Muzemil S."/>
            <person name="Studholme D.J."/>
        </authorList>
    </citation>
    <scope>NUCLEOTIDE SEQUENCE [LARGE SCALE GENOMIC DNA]</scope>
</reference>
<keyword evidence="3 5" id="KW-0324">Glycolysis</keyword>
<dbReference type="GO" id="GO:0005536">
    <property type="term" value="F:D-glucose binding"/>
    <property type="evidence" value="ECO:0007669"/>
    <property type="project" value="InterPro"/>
</dbReference>
<protein>
    <recommendedName>
        <fullName evidence="5">Phosphotransferase</fullName>
        <ecNumber evidence="5">2.7.1.-</ecNumber>
    </recommendedName>
</protein>
<evidence type="ECO:0000256" key="5">
    <source>
        <dbReference type="RuleBase" id="RU362007"/>
    </source>
</evidence>
<dbReference type="EMBL" id="AMZH03000385">
    <property type="protein sequence ID" value="RRT84042.1"/>
    <property type="molecule type" value="Genomic_DNA"/>
</dbReference>
<proteinExistence type="inferred from homology"/>